<feature type="non-terminal residue" evidence="1">
    <location>
        <position position="297"/>
    </location>
</feature>
<dbReference type="Gene3D" id="3.40.50.2000">
    <property type="entry name" value="Glycogen Phosphorylase B"/>
    <property type="match status" value="1"/>
</dbReference>
<dbReference type="InterPro" id="IPR020023">
    <property type="entry name" value="PseG"/>
</dbReference>
<dbReference type="AlphaFoldDB" id="A0A382PDS1"/>
<evidence type="ECO:0000313" key="1">
    <source>
        <dbReference type="EMBL" id="SVC70970.1"/>
    </source>
</evidence>
<proteinExistence type="predicted"/>
<reference evidence="1" key="1">
    <citation type="submission" date="2018-05" db="EMBL/GenBank/DDBJ databases">
        <authorList>
            <person name="Lanie J.A."/>
            <person name="Ng W.-L."/>
            <person name="Kazmierczak K.M."/>
            <person name="Andrzejewski T.M."/>
            <person name="Davidsen T.M."/>
            <person name="Wayne K.J."/>
            <person name="Tettelin H."/>
            <person name="Glass J.I."/>
            <person name="Rusch D."/>
            <person name="Podicherti R."/>
            <person name="Tsui H.-C.T."/>
            <person name="Winkler M.E."/>
        </authorList>
    </citation>
    <scope>NUCLEOTIDE SEQUENCE</scope>
</reference>
<protein>
    <recommendedName>
        <fullName evidence="2">Glycosyl transferase family 28 C-terminal domain-containing protein</fullName>
    </recommendedName>
</protein>
<organism evidence="1">
    <name type="scientific">marine metagenome</name>
    <dbReference type="NCBI Taxonomy" id="408172"/>
    <lineage>
        <taxon>unclassified sequences</taxon>
        <taxon>metagenomes</taxon>
        <taxon>ecological metagenomes</taxon>
    </lineage>
</organism>
<dbReference type="EMBL" id="UINC01106361">
    <property type="protein sequence ID" value="SVC70970.1"/>
    <property type="molecule type" value="Genomic_DNA"/>
</dbReference>
<dbReference type="Gene3D" id="3.40.50.11190">
    <property type="match status" value="1"/>
</dbReference>
<sequence>MKVVFRVDSSVSIGAGHLVRCLALAQELQYRDVETFFISQNNLLPLKEYLLSSGHKIFDLPQSIPSKFDWKRDSEETLEILKDLSADILIVDHYQLDKKWQKSVRKSINKLVVIDDMPGRKLFCDILIDQNLGRKADHYLPFIEGNPKLLLGTKFALIRKEFSLNKERAFKRRKKFDGIKSILLTLGGSESSANYLKIIKVLSEVELENFSEVKLALGFELQQDIYSKDFLKSKKLKIRVLDNPLNIYESMVTSDLCIGYAGSSSWERCVLGLPALLKVKSDNQLFIAKNLEKIGAA</sequence>
<gene>
    <name evidence="1" type="ORF">METZ01_LOCUS323824</name>
</gene>
<evidence type="ECO:0008006" key="2">
    <source>
        <dbReference type="Google" id="ProtNLM"/>
    </source>
</evidence>
<accession>A0A382PDS1</accession>
<dbReference type="NCBIfam" id="TIGR03590">
    <property type="entry name" value="PseG"/>
    <property type="match status" value="1"/>
</dbReference>
<name>A0A382PDS1_9ZZZZ</name>